<protein>
    <recommendedName>
        <fullName evidence="11">Molybdopterin molybdenumtransferase</fullName>
        <ecNumber evidence="11">2.10.1.1</ecNumber>
    </recommendedName>
</protein>
<dbReference type="InterPro" id="IPR001453">
    <property type="entry name" value="MoaB/Mog_dom"/>
</dbReference>
<keyword evidence="7 11" id="KW-0479">Metal-binding</keyword>
<dbReference type="Pfam" id="PF03454">
    <property type="entry name" value="MoeA_C"/>
    <property type="match status" value="1"/>
</dbReference>
<sequence>MLSVSDAENIIFNLVQPLNTQQDTELVDLLSTGDTLLDLSPWSDGFSTRRARDAAALRADRILASQVTSELDFPHWDNSAMDGYAVRYEDVYNCNEDKPAVLEIVEEIPAGVQPKSTIQSGQAARIFTGAVMPTGTDTVVMQERTRREGNRVIILTAPKLQEFVRKRGMYYRAGEQLLPPGILLKASEIAVLAAFQCTQLKVFRRPRVAIFSTGDELVTPDKPLQPGQIVDSNRYALATLIRQSGAEPIMLGIVKDKPEALKEAIAYAIAHADIVISSGGVSVGDYDYVEQILESLGGKIHVRDIATKPGKPLTVATFENDVRPIVYFGLPGNPVAALVTFWRFVQPAIKKLSGLAQGWEPVYIKALARQELCSGGKRETYVWGQLSVKNGVYEFQPAGGLQNSGNLINLAQTNGLAVLPVGTTLIAAKEQVQVLQIGS</sequence>
<dbReference type="GO" id="GO:0061599">
    <property type="term" value="F:molybdopterin molybdotransferase activity"/>
    <property type="evidence" value="ECO:0007669"/>
    <property type="project" value="UniProtKB-UniRule"/>
</dbReference>
<dbReference type="GO" id="GO:0005829">
    <property type="term" value="C:cytosol"/>
    <property type="evidence" value="ECO:0007669"/>
    <property type="project" value="TreeGrafter"/>
</dbReference>
<comment type="similarity">
    <text evidence="4 11">Belongs to the MoeA family.</text>
</comment>
<dbReference type="SUPFAM" id="SSF53218">
    <property type="entry name" value="Molybdenum cofactor biosynthesis proteins"/>
    <property type="match status" value="1"/>
</dbReference>
<dbReference type="NCBIfam" id="NF045515">
    <property type="entry name" value="Glp_gephyrin"/>
    <property type="match status" value="1"/>
</dbReference>
<accession>A0A856M7H3</accession>
<dbReference type="SUPFAM" id="SSF63882">
    <property type="entry name" value="MoeA N-terminal region -like"/>
    <property type="match status" value="1"/>
</dbReference>
<evidence type="ECO:0000256" key="2">
    <source>
        <dbReference type="ARBA" id="ARBA00002901"/>
    </source>
</evidence>
<dbReference type="Pfam" id="PF03453">
    <property type="entry name" value="MoeA_N"/>
    <property type="match status" value="1"/>
</dbReference>
<evidence type="ECO:0000256" key="10">
    <source>
        <dbReference type="ARBA" id="ARBA00047317"/>
    </source>
</evidence>
<dbReference type="SMART" id="SM00852">
    <property type="entry name" value="MoCF_biosynth"/>
    <property type="match status" value="1"/>
</dbReference>
<dbReference type="PANTHER" id="PTHR10192:SF5">
    <property type="entry name" value="GEPHYRIN"/>
    <property type="match status" value="1"/>
</dbReference>
<dbReference type="EMBL" id="CP030118">
    <property type="protein sequence ID" value="QDL07083.1"/>
    <property type="molecule type" value="Genomic_DNA"/>
</dbReference>
<dbReference type="Gene3D" id="2.170.190.11">
    <property type="entry name" value="Molybdopterin biosynthesis moea protein, domain 3"/>
    <property type="match status" value="1"/>
</dbReference>
<keyword evidence="14" id="KW-1185">Reference proteome</keyword>
<dbReference type="Gene3D" id="2.40.340.10">
    <property type="entry name" value="MoeA, C-terminal, domain IV"/>
    <property type="match status" value="1"/>
</dbReference>
<dbReference type="EC" id="2.10.1.1" evidence="11"/>
<dbReference type="Proteomes" id="UP000503129">
    <property type="component" value="Chromosome"/>
</dbReference>
<reference evidence="13 14" key="1">
    <citation type="submission" date="2018-06" db="EMBL/GenBank/DDBJ databases">
        <title>Comparative genomics of Brasilonema spp. strains.</title>
        <authorList>
            <person name="Alvarenga D.O."/>
            <person name="Fiore M.F."/>
            <person name="Varani A.M."/>
        </authorList>
    </citation>
    <scope>NUCLEOTIDE SEQUENCE [LARGE SCALE GENOMIC DNA]</scope>
    <source>
        <strain evidence="13 14">CENA114</strain>
    </source>
</reference>
<evidence type="ECO:0000256" key="3">
    <source>
        <dbReference type="ARBA" id="ARBA00005046"/>
    </source>
</evidence>
<dbReference type="Pfam" id="PF00994">
    <property type="entry name" value="MoCF_biosynth"/>
    <property type="match status" value="1"/>
</dbReference>
<keyword evidence="6 11" id="KW-0808">Transferase</keyword>
<dbReference type="PROSITE" id="PS01079">
    <property type="entry name" value="MOCF_BIOSYNTHESIS_2"/>
    <property type="match status" value="1"/>
</dbReference>
<dbReference type="FunFam" id="3.40.980.10:FF:000004">
    <property type="entry name" value="Molybdopterin molybdenumtransferase"/>
    <property type="match status" value="1"/>
</dbReference>
<dbReference type="AlphaFoldDB" id="A0A856M7H3"/>
<proteinExistence type="inferred from homology"/>
<keyword evidence="5 11" id="KW-0500">Molybdenum</keyword>
<dbReference type="GO" id="GO:0006777">
    <property type="term" value="P:Mo-molybdopterin cofactor biosynthetic process"/>
    <property type="evidence" value="ECO:0007669"/>
    <property type="project" value="UniProtKB-UniRule"/>
</dbReference>
<dbReference type="KEGG" id="bsen:DP114_03415"/>
<dbReference type="InterPro" id="IPR008284">
    <property type="entry name" value="MoCF_biosynth_CS"/>
</dbReference>
<dbReference type="PANTHER" id="PTHR10192">
    <property type="entry name" value="MOLYBDOPTERIN BIOSYNTHESIS PROTEIN"/>
    <property type="match status" value="1"/>
</dbReference>
<evidence type="ECO:0000256" key="11">
    <source>
        <dbReference type="RuleBase" id="RU365090"/>
    </source>
</evidence>
<evidence type="ECO:0000256" key="5">
    <source>
        <dbReference type="ARBA" id="ARBA00022505"/>
    </source>
</evidence>
<name>A0A856M7H3_9CYAN</name>
<dbReference type="Gene3D" id="3.40.980.10">
    <property type="entry name" value="MoaB/Mog-like domain"/>
    <property type="match status" value="1"/>
</dbReference>
<dbReference type="InterPro" id="IPR036425">
    <property type="entry name" value="MoaB/Mog-like_dom_sf"/>
</dbReference>
<evidence type="ECO:0000256" key="7">
    <source>
        <dbReference type="ARBA" id="ARBA00022723"/>
    </source>
</evidence>
<gene>
    <name evidence="13" type="ORF">DP114_03415</name>
</gene>
<comment type="pathway">
    <text evidence="3 11">Cofactor biosynthesis; molybdopterin biosynthesis.</text>
</comment>
<dbReference type="InterPro" id="IPR005111">
    <property type="entry name" value="MoeA_C_domain_IV"/>
</dbReference>
<dbReference type="InterPro" id="IPR038987">
    <property type="entry name" value="MoeA-like"/>
</dbReference>
<dbReference type="SUPFAM" id="SSF63867">
    <property type="entry name" value="MoeA C-terminal domain-like"/>
    <property type="match status" value="1"/>
</dbReference>
<evidence type="ECO:0000256" key="9">
    <source>
        <dbReference type="ARBA" id="ARBA00023150"/>
    </source>
</evidence>
<keyword evidence="9 11" id="KW-0501">Molybdenum cofactor biosynthesis</keyword>
<evidence type="ECO:0000256" key="4">
    <source>
        <dbReference type="ARBA" id="ARBA00010763"/>
    </source>
</evidence>
<dbReference type="RefSeq" id="WP_171975456.1">
    <property type="nucleotide sequence ID" value="NZ_CAWOXK010000001.1"/>
</dbReference>
<evidence type="ECO:0000313" key="13">
    <source>
        <dbReference type="EMBL" id="QDL07083.1"/>
    </source>
</evidence>
<dbReference type="Gene3D" id="3.90.105.10">
    <property type="entry name" value="Molybdopterin biosynthesis moea protein, domain 2"/>
    <property type="match status" value="1"/>
</dbReference>
<dbReference type="CDD" id="cd00887">
    <property type="entry name" value="MoeA"/>
    <property type="match status" value="1"/>
</dbReference>
<evidence type="ECO:0000256" key="6">
    <source>
        <dbReference type="ARBA" id="ARBA00022679"/>
    </source>
</evidence>
<comment type="catalytic activity">
    <reaction evidence="10">
        <text>adenylyl-molybdopterin + molybdate = Mo-molybdopterin + AMP + H(+)</text>
        <dbReference type="Rhea" id="RHEA:35047"/>
        <dbReference type="ChEBI" id="CHEBI:15378"/>
        <dbReference type="ChEBI" id="CHEBI:36264"/>
        <dbReference type="ChEBI" id="CHEBI:62727"/>
        <dbReference type="ChEBI" id="CHEBI:71302"/>
        <dbReference type="ChEBI" id="CHEBI:456215"/>
        <dbReference type="EC" id="2.10.1.1"/>
    </reaction>
</comment>
<dbReference type="GO" id="GO:0046872">
    <property type="term" value="F:metal ion binding"/>
    <property type="evidence" value="ECO:0007669"/>
    <property type="project" value="UniProtKB-UniRule"/>
</dbReference>
<dbReference type="InterPro" id="IPR036688">
    <property type="entry name" value="MoeA_C_domain_IV_sf"/>
</dbReference>
<comment type="cofactor">
    <cofactor evidence="1 11">
        <name>Mg(2+)</name>
        <dbReference type="ChEBI" id="CHEBI:18420"/>
    </cofactor>
</comment>
<keyword evidence="8 11" id="KW-0460">Magnesium</keyword>
<comment type="function">
    <text evidence="2 11">Catalyzes the insertion of molybdate into adenylated molybdopterin with the concomitant release of AMP.</text>
</comment>
<dbReference type="UniPathway" id="UPA00344"/>
<organism evidence="13 14">
    <name type="scientific">Brasilonema sennae CENA114</name>
    <dbReference type="NCBI Taxonomy" id="415709"/>
    <lineage>
        <taxon>Bacteria</taxon>
        <taxon>Bacillati</taxon>
        <taxon>Cyanobacteriota</taxon>
        <taxon>Cyanophyceae</taxon>
        <taxon>Nostocales</taxon>
        <taxon>Scytonemataceae</taxon>
        <taxon>Brasilonema</taxon>
        <taxon>Bromeliae group (in: Brasilonema)</taxon>
    </lineage>
</organism>
<evidence type="ECO:0000256" key="8">
    <source>
        <dbReference type="ARBA" id="ARBA00022842"/>
    </source>
</evidence>
<evidence type="ECO:0000313" key="14">
    <source>
        <dbReference type="Proteomes" id="UP000503129"/>
    </source>
</evidence>
<dbReference type="NCBIfam" id="TIGR00177">
    <property type="entry name" value="molyb_syn"/>
    <property type="match status" value="1"/>
</dbReference>
<dbReference type="InterPro" id="IPR005110">
    <property type="entry name" value="MoeA_linker/N"/>
</dbReference>
<feature type="domain" description="MoaB/Mog" evidence="12">
    <location>
        <begin position="209"/>
        <end position="351"/>
    </location>
</feature>
<dbReference type="InterPro" id="IPR036135">
    <property type="entry name" value="MoeA_linker/N_sf"/>
</dbReference>
<evidence type="ECO:0000259" key="12">
    <source>
        <dbReference type="SMART" id="SM00852"/>
    </source>
</evidence>
<evidence type="ECO:0000256" key="1">
    <source>
        <dbReference type="ARBA" id="ARBA00001946"/>
    </source>
</evidence>